<dbReference type="AlphaFoldDB" id="A0A7C8JC51"/>
<accession>A0A7C8JC51</accession>
<reference evidence="1 2" key="1">
    <citation type="submission" date="2019-06" db="EMBL/GenBank/DDBJ databases">
        <authorList>
            <person name="Palmer J.M."/>
        </authorList>
    </citation>
    <scope>NUCLEOTIDE SEQUENCE [LARGE SCALE GENOMIC DNA]</scope>
    <source>
        <strain evidence="1 2">TWF102</strain>
    </source>
</reference>
<dbReference type="InterPro" id="IPR009003">
    <property type="entry name" value="Peptidase_S1_PA"/>
</dbReference>
<protein>
    <recommendedName>
        <fullName evidence="3">Serine protease</fullName>
    </recommendedName>
</protein>
<evidence type="ECO:0000313" key="1">
    <source>
        <dbReference type="EMBL" id="KAF3109897.1"/>
    </source>
</evidence>
<dbReference type="SUPFAM" id="SSF50494">
    <property type="entry name" value="Trypsin-like serine proteases"/>
    <property type="match status" value="1"/>
</dbReference>
<dbReference type="InterPro" id="IPR043504">
    <property type="entry name" value="Peptidase_S1_PA_chymotrypsin"/>
</dbReference>
<name>A0A7C8JC51_ORBOL</name>
<proteinExistence type="predicted"/>
<gene>
    <name evidence="1" type="ORF">TWF102_009162</name>
</gene>
<organism evidence="1 2">
    <name type="scientific">Orbilia oligospora</name>
    <name type="common">Nematode-trapping fungus</name>
    <name type="synonym">Arthrobotrys oligospora</name>
    <dbReference type="NCBI Taxonomy" id="2813651"/>
    <lineage>
        <taxon>Eukaryota</taxon>
        <taxon>Fungi</taxon>
        <taxon>Dikarya</taxon>
        <taxon>Ascomycota</taxon>
        <taxon>Pezizomycotina</taxon>
        <taxon>Orbiliomycetes</taxon>
        <taxon>Orbiliales</taxon>
        <taxon>Orbiliaceae</taxon>
        <taxon>Orbilia</taxon>
    </lineage>
</organism>
<dbReference type="Gene3D" id="2.40.10.10">
    <property type="entry name" value="Trypsin-like serine proteases"/>
    <property type="match status" value="1"/>
</dbReference>
<sequence length="445" mass="49853">MLERGDRRKRNEKKRPTRRITNCVARTTTLRHRKLVKNLIDNFEDVVARQPTNLFTPFNHEFVFEPQPAWLPFKPLFKVRAEDQALLLSPGRSTEILHQSNATLPKDRINRYFTFLKTGFCGESEDQGLLRRFQNSVVMLAVSFSEATRPGSSSAAAIHPHISRASGILIDNDKVLTCAHVIKSPDEGKWQYEIFCSLEPKSGRIDVQKLAEGSFPGSVAASVMAWNNSENITVALRKASMMQAEDVAVLRLVSPLAGGEPVGPIPRKREWIRNENPRQDRAAILAFNTEPQRSDIQNYYLQPIENEELERGLRALAGGCLSAASSGDWFYGTEVSINTTRPTAHIHRRLIRDGCKDTIGYGISCTGGSSGGMVVVAGEFVGMHQGTIFDSYVGPKRNESKVTVDSLSRAIALDLPEINNFMRTKVLQHFNNKELRSRWEECLEG</sequence>
<dbReference type="EMBL" id="WIQW01000006">
    <property type="protein sequence ID" value="KAF3109897.1"/>
    <property type="molecule type" value="Genomic_DNA"/>
</dbReference>
<comment type="caution">
    <text evidence="1">The sequence shown here is derived from an EMBL/GenBank/DDBJ whole genome shotgun (WGS) entry which is preliminary data.</text>
</comment>
<evidence type="ECO:0000313" key="2">
    <source>
        <dbReference type="Proteomes" id="UP000475325"/>
    </source>
</evidence>
<dbReference type="Pfam" id="PF13365">
    <property type="entry name" value="Trypsin_2"/>
    <property type="match status" value="1"/>
</dbReference>
<evidence type="ECO:0008006" key="3">
    <source>
        <dbReference type="Google" id="ProtNLM"/>
    </source>
</evidence>
<dbReference type="Proteomes" id="UP000475325">
    <property type="component" value="Unassembled WGS sequence"/>
</dbReference>